<dbReference type="CDD" id="cd07042">
    <property type="entry name" value="STAS_SulP_like_sulfate_transporter"/>
    <property type="match status" value="1"/>
</dbReference>
<dbReference type="InterPro" id="IPR036513">
    <property type="entry name" value="STAS_dom_sf"/>
</dbReference>
<feature type="transmembrane region" description="Helical" evidence="5">
    <location>
        <begin position="72"/>
        <end position="92"/>
    </location>
</feature>
<evidence type="ECO:0000256" key="2">
    <source>
        <dbReference type="ARBA" id="ARBA00022692"/>
    </source>
</evidence>
<dbReference type="Gene3D" id="3.30.750.24">
    <property type="entry name" value="STAS domain"/>
    <property type="match status" value="1"/>
</dbReference>
<accession>A0A7X0JXQ2</accession>
<evidence type="ECO:0000259" key="6">
    <source>
        <dbReference type="PROSITE" id="PS50801"/>
    </source>
</evidence>
<feature type="transmembrane region" description="Helical" evidence="5">
    <location>
        <begin position="173"/>
        <end position="192"/>
    </location>
</feature>
<keyword evidence="2 5" id="KW-0812">Transmembrane</keyword>
<comment type="subcellular location">
    <subcellularLocation>
        <location evidence="1">Membrane</location>
        <topology evidence="1">Multi-pass membrane protein</topology>
    </subcellularLocation>
</comment>
<feature type="transmembrane region" description="Helical" evidence="5">
    <location>
        <begin position="302"/>
        <end position="321"/>
    </location>
</feature>
<dbReference type="AlphaFoldDB" id="A0A7X0JXQ2"/>
<evidence type="ECO:0000256" key="1">
    <source>
        <dbReference type="ARBA" id="ARBA00004141"/>
    </source>
</evidence>
<dbReference type="Proteomes" id="UP000528457">
    <property type="component" value="Unassembled WGS sequence"/>
</dbReference>
<dbReference type="InterPro" id="IPR001902">
    <property type="entry name" value="SLC26A/SulP_fam"/>
</dbReference>
<sequence length="575" mass="62058">MQTKLWPSLLPWRKDYHKSDIPADGLAAVIVTILLIPQSLAYAMLAGLPPQMGLYASILPLLAYALFGSSRVLAVGPVAIISLLTASTISQYSGNEAIQAAMMLAALSGGMLFTMGVLKLGWLASLLSQAVMTGFIIGSALLIALSQLKHILAIPFSGHNLPEMFSSFLQHQYAFNDLTLWVGLGSLILLILSRRFGSALLKQLGLSEKTSNLLGKAGPIVAVVVAILVVRFFKLDTMGLSIVADIPGGLPALQLPTTHWQMAQDLLPAAFMISLIGFVESVSVAQSLAAKRRQRIEPDQEFLGLGAANVAAACSGGYPVTGGFARSVVSFDAGAVSPMTGIFTAIGISITCLFLTPLFYYLPHATLAATIIVAVSSLLEWHALRDTWRFSKIDFIALLTTLLLVLLQGVEAGIFAGVGISLALHLWKTSRPHIAEVGLMPGTQHFRNKDRHNVICSGAVLSARVDESLYFANIRYLEDKLYAEAISREGIEHVVLMCSAINSIDYSALEGLESLNLRLKHAGIQFHLSEVKGPVMDQLKRSRFLEDLSGQVFLSQYQAFNQLCNELDATLTPRI</sequence>
<dbReference type="InterPro" id="IPR011547">
    <property type="entry name" value="SLC26A/SulP_dom"/>
</dbReference>
<dbReference type="PANTHER" id="PTHR11814">
    <property type="entry name" value="SULFATE TRANSPORTER"/>
    <property type="match status" value="1"/>
</dbReference>
<evidence type="ECO:0000256" key="5">
    <source>
        <dbReference type="SAM" id="Phobius"/>
    </source>
</evidence>
<dbReference type="EMBL" id="JACHHT010000003">
    <property type="protein sequence ID" value="MBB6523346.1"/>
    <property type="molecule type" value="Genomic_DNA"/>
</dbReference>
<dbReference type="SUPFAM" id="SSF52091">
    <property type="entry name" value="SpoIIaa-like"/>
    <property type="match status" value="1"/>
</dbReference>
<dbReference type="GO" id="GO:0016020">
    <property type="term" value="C:membrane"/>
    <property type="evidence" value="ECO:0007669"/>
    <property type="project" value="UniProtKB-SubCell"/>
</dbReference>
<protein>
    <submittedName>
        <fullName evidence="7">SulP family sulfate permease</fullName>
    </submittedName>
</protein>
<dbReference type="PROSITE" id="PS50801">
    <property type="entry name" value="STAS"/>
    <property type="match status" value="1"/>
</dbReference>
<keyword evidence="4 5" id="KW-0472">Membrane</keyword>
<gene>
    <name evidence="7" type="ORF">HNR48_003648</name>
</gene>
<dbReference type="NCBIfam" id="TIGR00815">
    <property type="entry name" value="sulP"/>
    <property type="match status" value="1"/>
</dbReference>
<proteinExistence type="predicted"/>
<reference evidence="7 8" key="1">
    <citation type="submission" date="2020-08" db="EMBL/GenBank/DDBJ databases">
        <title>Genomic Encyclopedia of Type Strains, Phase IV (KMG-IV): sequencing the most valuable type-strain genomes for metagenomic binning, comparative biology and taxonomic classification.</title>
        <authorList>
            <person name="Goeker M."/>
        </authorList>
    </citation>
    <scope>NUCLEOTIDE SEQUENCE [LARGE SCALE GENOMIC DNA]</scope>
    <source>
        <strain evidence="7 8">DSM 22368</strain>
    </source>
</reference>
<evidence type="ECO:0000256" key="3">
    <source>
        <dbReference type="ARBA" id="ARBA00022989"/>
    </source>
</evidence>
<name>A0A7X0JXQ2_9GAMM</name>
<dbReference type="InParanoid" id="A0A7X0JXQ2"/>
<feature type="transmembrane region" description="Helical" evidence="5">
    <location>
        <begin position="396"/>
        <end position="424"/>
    </location>
</feature>
<dbReference type="Pfam" id="PF01740">
    <property type="entry name" value="STAS"/>
    <property type="match status" value="1"/>
</dbReference>
<feature type="transmembrane region" description="Helical" evidence="5">
    <location>
        <begin position="98"/>
        <end position="118"/>
    </location>
</feature>
<keyword evidence="3 5" id="KW-1133">Transmembrane helix</keyword>
<dbReference type="InterPro" id="IPR002645">
    <property type="entry name" value="STAS_dom"/>
</dbReference>
<feature type="transmembrane region" description="Helical" evidence="5">
    <location>
        <begin position="21"/>
        <end position="45"/>
    </location>
</feature>
<dbReference type="RefSeq" id="WP_166848122.1">
    <property type="nucleotide sequence ID" value="NZ_JAAONY010000003.1"/>
</dbReference>
<dbReference type="Pfam" id="PF00916">
    <property type="entry name" value="Sulfate_transp"/>
    <property type="match status" value="1"/>
</dbReference>
<feature type="transmembrane region" description="Helical" evidence="5">
    <location>
        <begin position="341"/>
        <end position="360"/>
    </location>
</feature>
<keyword evidence="8" id="KW-1185">Reference proteome</keyword>
<evidence type="ECO:0000256" key="4">
    <source>
        <dbReference type="ARBA" id="ARBA00023136"/>
    </source>
</evidence>
<feature type="domain" description="STAS" evidence="6">
    <location>
        <begin position="460"/>
        <end position="570"/>
    </location>
</feature>
<organism evidence="7 8">
    <name type="scientific">Pseudoteredinibacter isoporae</name>
    <dbReference type="NCBI Taxonomy" id="570281"/>
    <lineage>
        <taxon>Bacteria</taxon>
        <taxon>Pseudomonadati</taxon>
        <taxon>Pseudomonadota</taxon>
        <taxon>Gammaproteobacteria</taxon>
        <taxon>Cellvibrionales</taxon>
        <taxon>Cellvibrionaceae</taxon>
        <taxon>Pseudoteredinibacter</taxon>
    </lineage>
</organism>
<feature type="transmembrane region" description="Helical" evidence="5">
    <location>
        <begin position="266"/>
        <end position="290"/>
    </location>
</feature>
<dbReference type="GO" id="GO:0055085">
    <property type="term" value="P:transmembrane transport"/>
    <property type="evidence" value="ECO:0007669"/>
    <property type="project" value="InterPro"/>
</dbReference>
<feature type="transmembrane region" description="Helical" evidence="5">
    <location>
        <begin position="213"/>
        <end position="233"/>
    </location>
</feature>
<comment type="caution">
    <text evidence="7">The sequence shown here is derived from an EMBL/GenBank/DDBJ whole genome shotgun (WGS) entry which is preliminary data.</text>
</comment>
<feature type="transmembrane region" description="Helical" evidence="5">
    <location>
        <begin position="130"/>
        <end position="153"/>
    </location>
</feature>
<evidence type="ECO:0000313" key="7">
    <source>
        <dbReference type="EMBL" id="MBB6523346.1"/>
    </source>
</evidence>
<evidence type="ECO:0000313" key="8">
    <source>
        <dbReference type="Proteomes" id="UP000528457"/>
    </source>
</evidence>